<keyword evidence="3" id="KW-1185">Reference proteome</keyword>
<dbReference type="EMBL" id="EQ981036">
    <property type="protein sequence ID" value="EEF24892.1"/>
    <property type="molecule type" value="Genomic_DNA"/>
</dbReference>
<proteinExistence type="predicted"/>
<evidence type="ECO:0000313" key="2">
    <source>
        <dbReference type="EMBL" id="EEF24892.1"/>
    </source>
</evidence>
<gene>
    <name evidence="2" type="ORF">RCOM_1783620</name>
</gene>
<dbReference type="AlphaFoldDB" id="B9TGX0"/>
<accession>B9TGX0</accession>
<name>B9TGX0_RICCO</name>
<evidence type="ECO:0000256" key="1">
    <source>
        <dbReference type="SAM" id="MobiDB-lite"/>
    </source>
</evidence>
<dbReference type="InParanoid" id="B9TGX0"/>
<feature type="compositionally biased region" description="Low complexity" evidence="1">
    <location>
        <begin position="93"/>
        <end position="105"/>
    </location>
</feature>
<evidence type="ECO:0000313" key="3">
    <source>
        <dbReference type="Proteomes" id="UP000008311"/>
    </source>
</evidence>
<organism evidence="2 3">
    <name type="scientific">Ricinus communis</name>
    <name type="common">Castor bean</name>
    <dbReference type="NCBI Taxonomy" id="3988"/>
    <lineage>
        <taxon>Eukaryota</taxon>
        <taxon>Viridiplantae</taxon>
        <taxon>Streptophyta</taxon>
        <taxon>Embryophyta</taxon>
        <taxon>Tracheophyta</taxon>
        <taxon>Spermatophyta</taxon>
        <taxon>Magnoliopsida</taxon>
        <taxon>eudicotyledons</taxon>
        <taxon>Gunneridae</taxon>
        <taxon>Pentapetalae</taxon>
        <taxon>rosids</taxon>
        <taxon>fabids</taxon>
        <taxon>Malpighiales</taxon>
        <taxon>Euphorbiaceae</taxon>
        <taxon>Acalyphoideae</taxon>
        <taxon>Acalypheae</taxon>
        <taxon>Ricinus</taxon>
    </lineage>
</organism>
<feature type="compositionally biased region" description="Basic residues" evidence="1">
    <location>
        <begin position="122"/>
        <end position="131"/>
    </location>
</feature>
<feature type="region of interest" description="Disordered" evidence="1">
    <location>
        <begin position="62"/>
        <end position="131"/>
    </location>
</feature>
<dbReference type="Proteomes" id="UP000008311">
    <property type="component" value="Unassembled WGS sequence"/>
</dbReference>
<sequence>MASSSKICTRPKRGVCWIWRRRSQSWSAAIELHDTPIEGESVNKEAGCGLLLYCERFVSRGRPAWPIPPRENQAAAGRARRDSDSADTPPIPASAAAPSHRSLAAIGRGRSPHLPAAPAAARCRRRRSQRRGGRLYRGCANYL</sequence>
<protein>
    <submittedName>
        <fullName evidence="2">Uncharacterized protein</fullName>
    </submittedName>
</protein>
<reference evidence="3" key="1">
    <citation type="journal article" date="2010" name="Nat. Biotechnol.">
        <title>Draft genome sequence of the oilseed species Ricinus communis.</title>
        <authorList>
            <person name="Chan A.P."/>
            <person name="Crabtree J."/>
            <person name="Zhao Q."/>
            <person name="Lorenzi H."/>
            <person name="Orvis J."/>
            <person name="Puiu D."/>
            <person name="Melake-Berhan A."/>
            <person name="Jones K.M."/>
            <person name="Redman J."/>
            <person name="Chen G."/>
            <person name="Cahoon E.B."/>
            <person name="Gedil M."/>
            <person name="Stanke M."/>
            <person name="Haas B.J."/>
            <person name="Wortman J.R."/>
            <person name="Fraser-Liggett C.M."/>
            <person name="Ravel J."/>
            <person name="Rabinowicz P.D."/>
        </authorList>
    </citation>
    <scope>NUCLEOTIDE SEQUENCE [LARGE SCALE GENOMIC DNA]</scope>
    <source>
        <strain evidence="3">cv. Hale</strain>
    </source>
</reference>